<evidence type="ECO:0000256" key="1">
    <source>
        <dbReference type="SAM" id="Coils"/>
    </source>
</evidence>
<proteinExistence type="predicted"/>
<name>A0A9X3N1D8_9ACTN</name>
<feature type="compositionally biased region" description="Basic residues" evidence="2">
    <location>
        <begin position="29"/>
        <end position="43"/>
    </location>
</feature>
<reference evidence="3" key="1">
    <citation type="submission" date="2022-10" db="EMBL/GenBank/DDBJ databases">
        <title>The WGS of Solirubrobacter ginsenosidimutans DSM 21036.</title>
        <authorList>
            <person name="Jiang Z."/>
        </authorList>
    </citation>
    <scope>NUCLEOTIDE SEQUENCE</scope>
    <source>
        <strain evidence="3">DSM 21036</strain>
    </source>
</reference>
<feature type="region of interest" description="Disordered" evidence="2">
    <location>
        <begin position="1"/>
        <end position="84"/>
    </location>
</feature>
<dbReference type="EMBL" id="JAPDOD010000023">
    <property type="protein sequence ID" value="MDA0163163.1"/>
    <property type="molecule type" value="Genomic_DNA"/>
</dbReference>
<sequence length="217" mass="23407">MAENDTNTTTTPTTTAPAAAKPAAAKKPAAARKRKPAARKRPAARSATATTPSKSTGRRVRTQARNETRDAAKANVRAARTTAEQGKSLVERAALTYVGATLEARDRVIDAATTVTDTFGTRAKAERELKKLQARYERRGTTSRNQLERDVKKTRTRLERVVRRNRNAVERDAARRPNPVTGQLAGVSGRIEDAAQVGVATAQRVGTLAKDRIAAIA</sequence>
<comment type="caution">
    <text evidence="3">The sequence shown here is derived from an EMBL/GenBank/DDBJ whole genome shotgun (WGS) entry which is preliminary data.</text>
</comment>
<dbReference type="AlphaFoldDB" id="A0A9X3N1D8"/>
<dbReference type="RefSeq" id="WP_270042406.1">
    <property type="nucleotide sequence ID" value="NZ_JAPDOD010000023.1"/>
</dbReference>
<evidence type="ECO:0000256" key="2">
    <source>
        <dbReference type="SAM" id="MobiDB-lite"/>
    </source>
</evidence>
<protein>
    <submittedName>
        <fullName evidence="3">Uncharacterized protein</fullName>
    </submittedName>
</protein>
<dbReference type="Proteomes" id="UP001149140">
    <property type="component" value="Unassembled WGS sequence"/>
</dbReference>
<gene>
    <name evidence="3" type="ORF">OM076_23015</name>
</gene>
<evidence type="ECO:0000313" key="4">
    <source>
        <dbReference type="Proteomes" id="UP001149140"/>
    </source>
</evidence>
<organism evidence="3 4">
    <name type="scientific">Solirubrobacter ginsenosidimutans</name>
    <dbReference type="NCBI Taxonomy" id="490573"/>
    <lineage>
        <taxon>Bacteria</taxon>
        <taxon>Bacillati</taxon>
        <taxon>Actinomycetota</taxon>
        <taxon>Thermoleophilia</taxon>
        <taxon>Solirubrobacterales</taxon>
        <taxon>Solirubrobacteraceae</taxon>
        <taxon>Solirubrobacter</taxon>
    </lineage>
</organism>
<accession>A0A9X3N1D8</accession>
<feature type="compositionally biased region" description="Low complexity" evidence="2">
    <location>
        <begin position="8"/>
        <end position="28"/>
    </location>
</feature>
<keyword evidence="4" id="KW-1185">Reference proteome</keyword>
<evidence type="ECO:0000313" key="3">
    <source>
        <dbReference type="EMBL" id="MDA0163163.1"/>
    </source>
</evidence>
<keyword evidence="1" id="KW-0175">Coiled coil</keyword>
<feature type="compositionally biased region" description="Low complexity" evidence="2">
    <location>
        <begin position="44"/>
        <end position="55"/>
    </location>
</feature>
<feature type="coiled-coil region" evidence="1">
    <location>
        <begin position="122"/>
        <end position="164"/>
    </location>
</feature>